<protein>
    <recommendedName>
        <fullName evidence="3">Transposase</fullName>
    </recommendedName>
</protein>
<dbReference type="Proteomes" id="UP001054252">
    <property type="component" value="Unassembled WGS sequence"/>
</dbReference>
<evidence type="ECO:0000313" key="1">
    <source>
        <dbReference type="EMBL" id="GKV01471.1"/>
    </source>
</evidence>
<reference evidence="1 2" key="1">
    <citation type="journal article" date="2021" name="Commun. Biol.">
        <title>The genome of Shorea leprosula (Dipterocarpaceae) highlights the ecological relevance of drought in aseasonal tropical rainforests.</title>
        <authorList>
            <person name="Ng K.K.S."/>
            <person name="Kobayashi M.J."/>
            <person name="Fawcett J.A."/>
            <person name="Hatakeyama M."/>
            <person name="Paape T."/>
            <person name="Ng C.H."/>
            <person name="Ang C.C."/>
            <person name="Tnah L.H."/>
            <person name="Lee C.T."/>
            <person name="Nishiyama T."/>
            <person name="Sese J."/>
            <person name="O'Brien M.J."/>
            <person name="Copetti D."/>
            <person name="Mohd Noor M.I."/>
            <person name="Ong R.C."/>
            <person name="Putra M."/>
            <person name="Sireger I.Z."/>
            <person name="Indrioko S."/>
            <person name="Kosugi Y."/>
            <person name="Izuno A."/>
            <person name="Isagi Y."/>
            <person name="Lee S.L."/>
            <person name="Shimizu K.K."/>
        </authorList>
    </citation>
    <scope>NUCLEOTIDE SEQUENCE [LARGE SCALE GENOMIC DNA]</scope>
    <source>
        <strain evidence="1">214</strain>
    </source>
</reference>
<organism evidence="1 2">
    <name type="scientific">Rubroshorea leprosula</name>
    <dbReference type="NCBI Taxonomy" id="152421"/>
    <lineage>
        <taxon>Eukaryota</taxon>
        <taxon>Viridiplantae</taxon>
        <taxon>Streptophyta</taxon>
        <taxon>Embryophyta</taxon>
        <taxon>Tracheophyta</taxon>
        <taxon>Spermatophyta</taxon>
        <taxon>Magnoliopsida</taxon>
        <taxon>eudicotyledons</taxon>
        <taxon>Gunneridae</taxon>
        <taxon>Pentapetalae</taxon>
        <taxon>rosids</taxon>
        <taxon>malvids</taxon>
        <taxon>Malvales</taxon>
        <taxon>Dipterocarpaceae</taxon>
        <taxon>Rubroshorea</taxon>
    </lineage>
</organism>
<accession>A0AAV5IS68</accession>
<dbReference type="AlphaFoldDB" id="A0AAV5IS68"/>
<sequence>MVKRWKTRTWNKNKGSLPVPFENAQLKLKAILA</sequence>
<proteinExistence type="predicted"/>
<gene>
    <name evidence="1" type="ORF">SLEP1_g14021</name>
</gene>
<comment type="caution">
    <text evidence="1">The sequence shown here is derived from an EMBL/GenBank/DDBJ whole genome shotgun (WGS) entry which is preliminary data.</text>
</comment>
<evidence type="ECO:0000313" key="2">
    <source>
        <dbReference type="Proteomes" id="UP001054252"/>
    </source>
</evidence>
<name>A0AAV5IS68_9ROSI</name>
<evidence type="ECO:0008006" key="3">
    <source>
        <dbReference type="Google" id="ProtNLM"/>
    </source>
</evidence>
<keyword evidence="2" id="KW-1185">Reference proteome</keyword>
<dbReference type="EMBL" id="BPVZ01000017">
    <property type="protein sequence ID" value="GKV01471.1"/>
    <property type="molecule type" value="Genomic_DNA"/>
</dbReference>